<evidence type="ECO:0000313" key="1">
    <source>
        <dbReference type="EMBL" id="QGM46095.1"/>
    </source>
</evidence>
<dbReference type="RefSeq" id="WP_136496352.1">
    <property type="nucleotide sequence ID" value="NZ_CP046052.1"/>
</dbReference>
<dbReference type="Proteomes" id="UP000309061">
    <property type="component" value="Chromosome"/>
</dbReference>
<dbReference type="KEGG" id="mhey:H2LOC_010545"/>
<dbReference type="InterPro" id="IPR029033">
    <property type="entry name" value="His_PPase_superfam"/>
</dbReference>
<protein>
    <recommendedName>
        <fullName evidence="3">Histidine phosphatase family protein</fullName>
    </recommendedName>
</protein>
<name>A0A6B8KGJ6_9HYPH</name>
<organism evidence="1 2">
    <name type="scientific">Methylocystis heyeri</name>
    <dbReference type="NCBI Taxonomy" id="391905"/>
    <lineage>
        <taxon>Bacteria</taxon>
        <taxon>Pseudomonadati</taxon>
        <taxon>Pseudomonadota</taxon>
        <taxon>Alphaproteobacteria</taxon>
        <taxon>Hyphomicrobiales</taxon>
        <taxon>Methylocystaceae</taxon>
        <taxon>Methylocystis</taxon>
    </lineage>
</organism>
<accession>A0A6B8KGJ6</accession>
<evidence type="ECO:0000313" key="2">
    <source>
        <dbReference type="Proteomes" id="UP000309061"/>
    </source>
</evidence>
<dbReference type="EMBL" id="CP046052">
    <property type="protein sequence ID" value="QGM46095.1"/>
    <property type="molecule type" value="Genomic_DNA"/>
</dbReference>
<reference evidence="1 2" key="1">
    <citation type="submission" date="2019-11" db="EMBL/GenBank/DDBJ databases">
        <title>The genome sequence of Methylocystis heyeri.</title>
        <authorList>
            <person name="Oshkin I.Y."/>
            <person name="Miroshnikov K."/>
            <person name="Dedysh S.N."/>
        </authorList>
    </citation>
    <scope>NUCLEOTIDE SEQUENCE [LARGE SCALE GENOMIC DNA]</scope>
    <source>
        <strain evidence="1 2">H2</strain>
    </source>
</reference>
<proteinExistence type="predicted"/>
<keyword evidence="2" id="KW-1185">Reference proteome</keyword>
<dbReference type="OrthoDB" id="7200944at2"/>
<dbReference type="AlphaFoldDB" id="A0A6B8KGJ6"/>
<sequence>MERTAAKSRLFERDELMFPILISRHGQVALAKPKFPTRAEFETYVEAYERSGLNISVRPSAELVRHIRAATSVFTSPSLRALESLRLLDPERTPIVDAVFREEPQIIPEIAGRLPLLAWFSLTRGIGSFHPNEFNTRLAMHQRAKVAAELLTGGARQGPVALIGHGWFNRAIAGALVQSGWRRAKNHGGSGVFGRVSSEWGYSVFESGS</sequence>
<dbReference type="Gene3D" id="3.40.50.1240">
    <property type="entry name" value="Phosphoglycerate mutase-like"/>
    <property type="match status" value="1"/>
</dbReference>
<dbReference type="SUPFAM" id="SSF53254">
    <property type="entry name" value="Phosphoglycerate mutase-like"/>
    <property type="match status" value="1"/>
</dbReference>
<evidence type="ECO:0008006" key="3">
    <source>
        <dbReference type="Google" id="ProtNLM"/>
    </source>
</evidence>
<gene>
    <name evidence="1" type="ORF">H2LOC_010545</name>
</gene>